<dbReference type="InterPro" id="IPR011250">
    <property type="entry name" value="OMP/PagP_B-barrel"/>
</dbReference>
<dbReference type="SUPFAM" id="SSF56925">
    <property type="entry name" value="OMPA-like"/>
    <property type="match status" value="1"/>
</dbReference>
<protein>
    <submittedName>
        <fullName evidence="4">Porin family protein</fullName>
    </submittedName>
</protein>
<feature type="chain" id="PRO_5046007846" evidence="2">
    <location>
        <begin position="21"/>
        <end position="202"/>
    </location>
</feature>
<dbReference type="Proteomes" id="UP001597112">
    <property type="component" value="Unassembled WGS sequence"/>
</dbReference>
<keyword evidence="1 2" id="KW-0732">Signal</keyword>
<evidence type="ECO:0000313" key="5">
    <source>
        <dbReference type="Proteomes" id="UP001597112"/>
    </source>
</evidence>
<sequence length="202" mass="22480">MKKLLTVLLSLGAFMSTVYAQTTQGNLVFGGSVGYWSSTEENAFEDEKESEFTFSPSVGYFVVDNLAVGINLQLTSNKYDNGVGGDDKTTTFVVGPFARYYKFTSNDKFAFYGQAGFDFGSRKYEPDGGNEVKSSAFDFYISPGFSYFFNEHWAIDLQLQGIRYESYDPNTDGDADDDKDSQFSIGVDSFNPSLGIRFYLGN</sequence>
<feature type="domain" description="Outer membrane protein beta-barrel" evidence="3">
    <location>
        <begin position="7"/>
        <end position="187"/>
    </location>
</feature>
<feature type="signal peptide" evidence="2">
    <location>
        <begin position="1"/>
        <end position="20"/>
    </location>
</feature>
<dbReference type="RefSeq" id="WP_377578346.1">
    <property type="nucleotide sequence ID" value="NZ_JBHTKA010000002.1"/>
</dbReference>
<evidence type="ECO:0000256" key="2">
    <source>
        <dbReference type="SAM" id="SignalP"/>
    </source>
</evidence>
<evidence type="ECO:0000313" key="4">
    <source>
        <dbReference type="EMBL" id="MFD0999570.1"/>
    </source>
</evidence>
<accession>A0ABW3K2B8</accession>
<dbReference type="Pfam" id="PF13505">
    <property type="entry name" value="OMP_b-brl"/>
    <property type="match status" value="1"/>
</dbReference>
<evidence type="ECO:0000256" key="1">
    <source>
        <dbReference type="ARBA" id="ARBA00022729"/>
    </source>
</evidence>
<gene>
    <name evidence="4" type="ORF">ACFQ21_09645</name>
</gene>
<organism evidence="4 5">
    <name type="scientific">Ohtaekwangia kribbensis</name>
    <dbReference type="NCBI Taxonomy" id="688913"/>
    <lineage>
        <taxon>Bacteria</taxon>
        <taxon>Pseudomonadati</taxon>
        <taxon>Bacteroidota</taxon>
        <taxon>Cytophagia</taxon>
        <taxon>Cytophagales</taxon>
        <taxon>Fulvivirgaceae</taxon>
        <taxon>Ohtaekwangia</taxon>
    </lineage>
</organism>
<dbReference type="EMBL" id="JBHTKA010000002">
    <property type="protein sequence ID" value="MFD0999570.1"/>
    <property type="molecule type" value="Genomic_DNA"/>
</dbReference>
<comment type="caution">
    <text evidence="4">The sequence shown here is derived from an EMBL/GenBank/DDBJ whole genome shotgun (WGS) entry which is preliminary data.</text>
</comment>
<name>A0ABW3K2B8_9BACT</name>
<evidence type="ECO:0000259" key="3">
    <source>
        <dbReference type="Pfam" id="PF13505"/>
    </source>
</evidence>
<dbReference type="InterPro" id="IPR027385">
    <property type="entry name" value="Beta-barrel_OMP"/>
</dbReference>
<dbReference type="Gene3D" id="2.40.160.20">
    <property type="match status" value="1"/>
</dbReference>
<proteinExistence type="predicted"/>
<reference evidence="5" key="1">
    <citation type="journal article" date="2019" name="Int. J. Syst. Evol. Microbiol.">
        <title>The Global Catalogue of Microorganisms (GCM) 10K type strain sequencing project: providing services to taxonomists for standard genome sequencing and annotation.</title>
        <authorList>
            <consortium name="The Broad Institute Genomics Platform"/>
            <consortium name="The Broad Institute Genome Sequencing Center for Infectious Disease"/>
            <person name="Wu L."/>
            <person name="Ma J."/>
        </authorList>
    </citation>
    <scope>NUCLEOTIDE SEQUENCE [LARGE SCALE GENOMIC DNA]</scope>
    <source>
        <strain evidence="5">CCUG 58938</strain>
    </source>
</reference>
<keyword evidence="5" id="KW-1185">Reference proteome</keyword>